<accession>Q5AXA2</accession>
<organism evidence="1 2">
    <name type="scientific">Emericella nidulans (strain FGSC A4 / ATCC 38163 / CBS 112.46 / NRRL 194 / M139)</name>
    <name type="common">Aspergillus nidulans</name>
    <dbReference type="NCBI Taxonomy" id="227321"/>
    <lineage>
        <taxon>Eukaryota</taxon>
        <taxon>Fungi</taxon>
        <taxon>Dikarya</taxon>
        <taxon>Ascomycota</taxon>
        <taxon>Pezizomycotina</taxon>
        <taxon>Eurotiomycetes</taxon>
        <taxon>Eurotiomycetidae</taxon>
        <taxon>Eurotiales</taxon>
        <taxon>Aspergillaceae</taxon>
        <taxon>Aspergillus</taxon>
        <taxon>Aspergillus subgen. Nidulantes</taxon>
    </lineage>
</organism>
<accession>C8VDG0</accession>
<gene>
    <name evidence="1" type="ORF">ANIA_07078</name>
</gene>
<evidence type="ECO:0000313" key="1">
    <source>
        <dbReference type="EMBL" id="CBF79130.1"/>
    </source>
</evidence>
<reference evidence="2" key="1">
    <citation type="journal article" date="2005" name="Nature">
        <title>Sequencing of Aspergillus nidulans and comparative analysis with A. fumigatus and A. oryzae.</title>
        <authorList>
            <person name="Galagan J.E."/>
            <person name="Calvo S.E."/>
            <person name="Cuomo C."/>
            <person name="Ma L.J."/>
            <person name="Wortman J.R."/>
            <person name="Batzoglou S."/>
            <person name="Lee S.I."/>
            <person name="Basturkmen M."/>
            <person name="Spevak C.C."/>
            <person name="Clutterbuck J."/>
            <person name="Kapitonov V."/>
            <person name="Jurka J."/>
            <person name="Scazzocchio C."/>
            <person name="Farman M."/>
            <person name="Butler J."/>
            <person name="Purcell S."/>
            <person name="Harris S."/>
            <person name="Braus G.H."/>
            <person name="Draht O."/>
            <person name="Busch S."/>
            <person name="D'Enfert C."/>
            <person name="Bouchier C."/>
            <person name="Goldman G.H."/>
            <person name="Bell-Pedersen D."/>
            <person name="Griffiths-Jones S."/>
            <person name="Doonan J.H."/>
            <person name="Yu J."/>
            <person name="Vienken K."/>
            <person name="Pain A."/>
            <person name="Freitag M."/>
            <person name="Selker E.U."/>
            <person name="Archer D.B."/>
            <person name="Penalva M.A."/>
            <person name="Oakley B.R."/>
            <person name="Momany M."/>
            <person name="Tanaka T."/>
            <person name="Kumagai T."/>
            <person name="Asai K."/>
            <person name="Machida M."/>
            <person name="Nierman W.C."/>
            <person name="Denning D.W."/>
            <person name="Caddick M."/>
            <person name="Hynes M."/>
            <person name="Paoletti M."/>
            <person name="Fischer R."/>
            <person name="Miller B."/>
            <person name="Dyer P."/>
            <person name="Sachs M.S."/>
            <person name="Osmani S.A."/>
            <person name="Birren B.W."/>
        </authorList>
    </citation>
    <scope>NUCLEOTIDE SEQUENCE [LARGE SCALE GENOMIC DNA]</scope>
    <source>
        <strain evidence="2">FGSC A4 / ATCC 38163 / CBS 112.46 / NRRL 194 / M139</strain>
    </source>
</reference>
<sequence>MEYLADSLLSNYQIKIILRGLIRDPNLTTAIIQKQHLISYLNRQDINGLIFLQNTDQNLKDYIQEYYYDSQGTMTNAKTQNNIPLLTDIEYENANVQNWASQKKGAVIKAGLNKSHQKLYISGKYLSLVKSKTPKLYPYHKEIQDQGLKTPQELVMMSQ</sequence>
<dbReference type="HOGENOM" id="CLU_1660737_0_0_1"/>
<dbReference type="InParanoid" id="Q5AXA2"/>
<dbReference type="GeneID" id="2869977"/>
<keyword evidence="2" id="KW-1185">Reference proteome</keyword>
<dbReference type="RefSeq" id="XP_664682.1">
    <property type="nucleotide sequence ID" value="XM_659590.1"/>
</dbReference>
<dbReference type="Proteomes" id="UP000000560">
    <property type="component" value="Chromosome IV"/>
</dbReference>
<dbReference type="EMBL" id="BN001304">
    <property type="protein sequence ID" value="CBF79130.1"/>
    <property type="molecule type" value="Genomic_DNA"/>
</dbReference>
<proteinExistence type="predicted"/>
<protein>
    <submittedName>
        <fullName evidence="1">Uncharacterized protein</fullName>
    </submittedName>
</protein>
<name>Q5AXA2_EMENI</name>
<dbReference type="VEuPathDB" id="FungiDB:AN7078"/>
<evidence type="ECO:0000313" key="2">
    <source>
        <dbReference type="Proteomes" id="UP000000560"/>
    </source>
</evidence>
<reference evidence="2" key="2">
    <citation type="journal article" date="2009" name="Fungal Genet. Biol.">
        <title>The 2008 update of the Aspergillus nidulans genome annotation: a community effort.</title>
        <authorList>
            <person name="Wortman J.R."/>
            <person name="Gilsenan J.M."/>
            <person name="Joardar V."/>
            <person name="Deegan J."/>
            <person name="Clutterbuck J."/>
            <person name="Andersen M.R."/>
            <person name="Archer D."/>
            <person name="Bencina M."/>
            <person name="Braus G."/>
            <person name="Coutinho P."/>
            <person name="von Dohren H."/>
            <person name="Doonan J."/>
            <person name="Driessen A.J."/>
            <person name="Durek P."/>
            <person name="Espeso E."/>
            <person name="Fekete E."/>
            <person name="Flipphi M."/>
            <person name="Estrada C.G."/>
            <person name="Geysens S."/>
            <person name="Goldman G."/>
            <person name="de Groot P.W."/>
            <person name="Hansen K."/>
            <person name="Harris S.D."/>
            <person name="Heinekamp T."/>
            <person name="Helmstaedt K."/>
            <person name="Henrissat B."/>
            <person name="Hofmann G."/>
            <person name="Homan T."/>
            <person name="Horio T."/>
            <person name="Horiuchi H."/>
            <person name="James S."/>
            <person name="Jones M."/>
            <person name="Karaffa L."/>
            <person name="Karanyi Z."/>
            <person name="Kato M."/>
            <person name="Keller N."/>
            <person name="Kelly D.E."/>
            <person name="Kiel J.A."/>
            <person name="Kim J.M."/>
            <person name="van der Klei I.J."/>
            <person name="Klis F.M."/>
            <person name="Kovalchuk A."/>
            <person name="Krasevec N."/>
            <person name="Kubicek C.P."/>
            <person name="Liu B."/>
            <person name="Maccabe A."/>
            <person name="Meyer V."/>
            <person name="Mirabito P."/>
            <person name="Miskei M."/>
            <person name="Mos M."/>
            <person name="Mullins J."/>
            <person name="Nelson D.R."/>
            <person name="Nielsen J."/>
            <person name="Oakley B.R."/>
            <person name="Osmani S.A."/>
            <person name="Pakula T."/>
            <person name="Paszewski A."/>
            <person name="Paulsen I."/>
            <person name="Pilsyk S."/>
            <person name="Pocsi I."/>
            <person name="Punt P.J."/>
            <person name="Ram A.F."/>
            <person name="Ren Q."/>
            <person name="Robellet X."/>
            <person name="Robson G."/>
            <person name="Seiboth B."/>
            <person name="van Solingen P."/>
            <person name="Specht T."/>
            <person name="Sun J."/>
            <person name="Taheri-Talesh N."/>
            <person name="Takeshita N."/>
            <person name="Ussery D."/>
            <person name="vanKuyk P.A."/>
            <person name="Visser H."/>
            <person name="van de Vondervoort P.J."/>
            <person name="de Vries R.P."/>
            <person name="Walton J."/>
            <person name="Xiang X."/>
            <person name="Xiong Y."/>
            <person name="Zeng A.P."/>
            <person name="Brandt B.W."/>
            <person name="Cornell M.J."/>
            <person name="van den Hondel C.A."/>
            <person name="Visser J."/>
            <person name="Oliver S.G."/>
            <person name="Turner G."/>
        </authorList>
    </citation>
    <scope>GENOME REANNOTATION</scope>
    <source>
        <strain evidence="2">FGSC A4 / ATCC 38163 / CBS 112.46 / NRRL 194 / M139</strain>
    </source>
</reference>
<dbReference type="AlphaFoldDB" id="Q5AXA2"/>
<dbReference type="KEGG" id="ani:ANIA_07078"/>